<evidence type="ECO:0000256" key="7">
    <source>
        <dbReference type="ARBA" id="ARBA00022989"/>
    </source>
</evidence>
<dbReference type="STRING" id="321763.SAMN04488692_11034"/>
<proteinExistence type="inferred from homology"/>
<evidence type="ECO:0000256" key="4">
    <source>
        <dbReference type="ARBA" id="ARBA00022448"/>
    </source>
</evidence>
<dbReference type="CDD" id="cd16914">
    <property type="entry name" value="EcfT"/>
    <property type="match status" value="1"/>
</dbReference>
<organism evidence="10 11">
    <name type="scientific">Halarsenatibacter silvermanii</name>
    <dbReference type="NCBI Taxonomy" id="321763"/>
    <lineage>
        <taxon>Bacteria</taxon>
        <taxon>Bacillati</taxon>
        <taxon>Bacillota</taxon>
        <taxon>Clostridia</taxon>
        <taxon>Halanaerobiales</taxon>
        <taxon>Halarsenatibacteraceae</taxon>
        <taxon>Halarsenatibacter</taxon>
    </lineage>
</organism>
<comment type="subunit">
    <text evidence="9">Forms a stable energy-coupling factor (ECF) transporter complex composed of 2 membrane-embedded substrate-binding proteins (S component), 2 ATP-binding proteins (A component) and 2 transmembrane proteins (T component).</text>
</comment>
<keyword evidence="4 9" id="KW-0813">Transport</keyword>
<keyword evidence="8 9" id="KW-0472">Membrane</keyword>
<reference evidence="10 11" key="1">
    <citation type="submission" date="2016-10" db="EMBL/GenBank/DDBJ databases">
        <authorList>
            <person name="de Groot N.N."/>
        </authorList>
    </citation>
    <scope>NUCLEOTIDE SEQUENCE [LARGE SCALE GENOMIC DNA]</scope>
    <source>
        <strain evidence="10 11">SLAS-1</strain>
    </source>
</reference>
<evidence type="ECO:0000256" key="2">
    <source>
        <dbReference type="ARBA" id="ARBA00005660"/>
    </source>
</evidence>
<dbReference type="RefSeq" id="WP_089759965.1">
    <property type="nucleotide sequence ID" value="NZ_FNGO01000010.1"/>
</dbReference>
<evidence type="ECO:0000313" key="11">
    <source>
        <dbReference type="Proteomes" id="UP000199476"/>
    </source>
</evidence>
<dbReference type="AlphaFoldDB" id="A0A1G9NCP0"/>
<feature type="transmembrane region" description="Helical" evidence="9">
    <location>
        <begin position="150"/>
        <end position="168"/>
    </location>
</feature>
<dbReference type="InterPro" id="IPR024919">
    <property type="entry name" value="EcfT"/>
</dbReference>
<keyword evidence="11" id="KW-1185">Reference proteome</keyword>
<dbReference type="Pfam" id="PF02361">
    <property type="entry name" value="CbiQ"/>
    <property type="match status" value="1"/>
</dbReference>
<dbReference type="GO" id="GO:0022857">
    <property type="term" value="F:transmembrane transporter activity"/>
    <property type="evidence" value="ECO:0007669"/>
    <property type="project" value="UniProtKB-UniRule"/>
</dbReference>
<protein>
    <recommendedName>
        <fullName evidence="3 9">Energy-coupling factor transporter transmembrane protein EcfT</fullName>
        <shortName evidence="9">ECF transporter T component EcfT</shortName>
    </recommendedName>
</protein>
<evidence type="ECO:0000256" key="8">
    <source>
        <dbReference type="ARBA" id="ARBA00023136"/>
    </source>
</evidence>
<evidence type="ECO:0000256" key="6">
    <source>
        <dbReference type="ARBA" id="ARBA00022692"/>
    </source>
</evidence>
<dbReference type="InterPro" id="IPR003339">
    <property type="entry name" value="ABC/ECF_trnsptr_transmembrane"/>
</dbReference>
<dbReference type="Proteomes" id="UP000199476">
    <property type="component" value="Unassembled WGS sequence"/>
</dbReference>
<feature type="transmembrane region" description="Helical" evidence="9">
    <location>
        <begin position="109"/>
        <end position="130"/>
    </location>
</feature>
<keyword evidence="5 9" id="KW-1003">Cell membrane</keyword>
<accession>A0A1G9NCP0</accession>
<gene>
    <name evidence="9" type="primary">ecfT</name>
    <name evidence="10" type="ORF">SAMN04488692_11034</name>
</gene>
<keyword evidence="7 9" id="KW-1133">Transmembrane helix</keyword>
<evidence type="ECO:0000313" key="10">
    <source>
        <dbReference type="EMBL" id="SDL84316.1"/>
    </source>
</evidence>
<sequence>MLKDITIGQHIPGDSLIHKLDPRIKIIITIIMIAVLFLIDTFPGFGLFLLMLAAVTFLARLPVRRVLRGLKPVFFLVLITLFLHLFLTRGGEVIWQWRFIRIEEAGVETGFFMVSRILLLIMFTSLLTLTTSPLQLTDGIEYLLKPLARFGVPAGELAMMMTIALRFIPTLMEEADKIMKAQKARGADFESGNIIQRAKSLIPLLVPLFISAFRRADELALAMESRCYRGGTDRTRLNELEFGHRDLLALIISLAIAVFISLF</sequence>
<evidence type="ECO:0000256" key="3">
    <source>
        <dbReference type="ARBA" id="ARBA00014042"/>
    </source>
</evidence>
<dbReference type="EMBL" id="FNGO01000010">
    <property type="protein sequence ID" value="SDL84316.1"/>
    <property type="molecule type" value="Genomic_DNA"/>
</dbReference>
<evidence type="ECO:0000256" key="9">
    <source>
        <dbReference type="HAMAP-Rule" id="MF_01461"/>
    </source>
</evidence>
<feature type="transmembrane region" description="Helical" evidence="9">
    <location>
        <begin position="246"/>
        <end position="262"/>
    </location>
</feature>
<comment type="subcellular location">
    <subcellularLocation>
        <location evidence="1 9">Cell membrane</location>
        <topology evidence="1 9">Multi-pass membrane protein</topology>
    </subcellularLocation>
</comment>
<dbReference type="InterPro" id="IPR051611">
    <property type="entry name" value="ECF_transporter_component"/>
</dbReference>
<evidence type="ECO:0000256" key="5">
    <source>
        <dbReference type="ARBA" id="ARBA00022475"/>
    </source>
</evidence>
<keyword evidence="6 9" id="KW-0812">Transmembrane</keyword>
<feature type="transmembrane region" description="Helical" evidence="9">
    <location>
        <begin position="26"/>
        <end position="58"/>
    </location>
</feature>
<name>A0A1G9NCP0_9FIRM</name>
<feature type="transmembrane region" description="Helical" evidence="9">
    <location>
        <begin position="70"/>
        <end position="88"/>
    </location>
</feature>
<comment type="similarity">
    <text evidence="2 9">Belongs to the energy-coupling factor EcfT family.</text>
</comment>
<dbReference type="PANTHER" id="PTHR34857:SF2">
    <property type="entry name" value="SLL0384 PROTEIN"/>
    <property type="match status" value="1"/>
</dbReference>
<dbReference type="OrthoDB" id="8075495at2"/>
<dbReference type="PANTHER" id="PTHR34857">
    <property type="entry name" value="SLL0384 PROTEIN"/>
    <property type="match status" value="1"/>
</dbReference>
<comment type="function">
    <text evidence="9">Transmembrane (T) component of an energy-coupling factor (ECF) ABC-transporter complex. Unlike classic ABC transporters this ECF transporter provides the energy necessary to transport a number of different substrates.</text>
</comment>
<dbReference type="HAMAP" id="MF_01461">
    <property type="entry name" value="EcfT"/>
    <property type="match status" value="1"/>
</dbReference>
<dbReference type="GO" id="GO:0005886">
    <property type="term" value="C:plasma membrane"/>
    <property type="evidence" value="ECO:0007669"/>
    <property type="project" value="UniProtKB-SubCell"/>
</dbReference>
<evidence type="ECO:0000256" key="1">
    <source>
        <dbReference type="ARBA" id="ARBA00004651"/>
    </source>
</evidence>